<dbReference type="Pfam" id="PF13193">
    <property type="entry name" value="AMP-binding_C"/>
    <property type="match status" value="1"/>
</dbReference>
<dbReference type="NCBIfam" id="NF005863">
    <property type="entry name" value="PRK07798.1"/>
    <property type="match status" value="1"/>
</dbReference>
<gene>
    <name evidence="4" type="ORF">GZ78_07475</name>
</gene>
<dbReference type="Gene3D" id="3.30.300.30">
    <property type="match status" value="1"/>
</dbReference>
<dbReference type="InterPro" id="IPR050237">
    <property type="entry name" value="ATP-dep_AMP-bd_enzyme"/>
</dbReference>
<dbReference type="Proteomes" id="UP000028073">
    <property type="component" value="Unassembled WGS sequence"/>
</dbReference>
<evidence type="ECO:0000313" key="4">
    <source>
        <dbReference type="EMBL" id="KEQ19708.1"/>
    </source>
</evidence>
<feature type="domain" description="AMP-binding enzyme C-terminal" evidence="3">
    <location>
        <begin position="455"/>
        <end position="530"/>
    </location>
</feature>
<dbReference type="SUPFAM" id="SSF56801">
    <property type="entry name" value="Acetyl-CoA synthetase-like"/>
    <property type="match status" value="1"/>
</dbReference>
<evidence type="ECO:0000256" key="1">
    <source>
        <dbReference type="SAM" id="MobiDB-lite"/>
    </source>
</evidence>
<dbReference type="PROSITE" id="PS00455">
    <property type="entry name" value="AMP_BINDING"/>
    <property type="match status" value="1"/>
</dbReference>
<dbReference type="EMBL" id="JOKH01000001">
    <property type="protein sequence ID" value="KEQ19708.1"/>
    <property type="molecule type" value="Genomic_DNA"/>
</dbReference>
<dbReference type="InterPro" id="IPR025110">
    <property type="entry name" value="AMP-bd_C"/>
</dbReference>
<dbReference type="eggNOG" id="COG0318">
    <property type="taxonomic scope" value="Bacteria"/>
</dbReference>
<dbReference type="PANTHER" id="PTHR43767">
    <property type="entry name" value="LONG-CHAIN-FATTY-ACID--COA LIGASE"/>
    <property type="match status" value="1"/>
</dbReference>
<dbReference type="InterPro" id="IPR045851">
    <property type="entry name" value="AMP-bd_C_sf"/>
</dbReference>
<feature type="compositionally biased region" description="Basic and acidic residues" evidence="1">
    <location>
        <begin position="532"/>
        <end position="541"/>
    </location>
</feature>
<dbReference type="Pfam" id="PF00501">
    <property type="entry name" value="AMP-binding"/>
    <property type="match status" value="1"/>
</dbReference>
<feature type="region of interest" description="Disordered" evidence="1">
    <location>
        <begin position="524"/>
        <end position="548"/>
    </location>
</feature>
<dbReference type="AlphaFoldDB" id="A0A081NMN5"/>
<dbReference type="RefSeq" id="WP_034834401.1">
    <property type="nucleotide sequence ID" value="NZ_JOKH01000001.1"/>
</dbReference>
<protein>
    <submittedName>
        <fullName evidence="4">AMP-binding protein</fullName>
    </submittedName>
</protein>
<evidence type="ECO:0000259" key="2">
    <source>
        <dbReference type="Pfam" id="PF00501"/>
    </source>
</evidence>
<feature type="domain" description="AMP-dependent synthetase/ligase" evidence="2">
    <location>
        <begin position="15"/>
        <end position="399"/>
    </location>
</feature>
<dbReference type="InterPro" id="IPR020845">
    <property type="entry name" value="AMP-binding_CS"/>
</dbReference>
<evidence type="ECO:0000313" key="5">
    <source>
        <dbReference type="Proteomes" id="UP000028073"/>
    </source>
</evidence>
<dbReference type="STRING" id="1137799.GZ78_07475"/>
<dbReference type="PANTHER" id="PTHR43767:SF1">
    <property type="entry name" value="NONRIBOSOMAL PEPTIDE SYNTHASE PES1 (EUROFUNG)-RELATED"/>
    <property type="match status" value="1"/>
</dbReference>
<dbReference type="Gene3D" id="3.40.50.12780">
    <property type="entry name" value="N-terminal domain of ligase-like"/>
    <property type="match status" value="1"/>
</dbReference>
<proteinExistence type="predicted"/>
<evidence type="ECO:0000259" key="3">
    <source>
        <dbReference type="Pfam" id="PF13193"/>
    </source>
</evidence>
<reference evidence="4 5" key="1">
    <citation type="submission" date="2014-06" db="EMBL/GenBank/DDBJ databases">
        <title>Whole Genome Sequences of Three Symbiotic Endozoicomonas Bacteria.</title>
        <authorList>
            <person name="Neave M.J."/>
            <person name="Apprill A."/>
            <person name="Voolstra C.R."/>
        </authorList>
    </citation>
    <scope>NUCLEOTIDE SEQUENCE [LARGE SCALE GENOMIC DNA]</scope>
    <source>
        <strain evidence="4 5">DSM 25634</strain>
    </source>
</reference>
<organism evidence="4 5">
    <name type="scientific">Endozoicomonas numazuensis</name>
    <dbReference type="NCBI Taxonomy" id="1137799"/>
    <lineage>
        <taxon>Bacteria</taxon>
        <taxon>Pseudomonadati</taxon>
        <taxon>Pseudomonadota</taxon>
        <taxon>Gammaproteobacteria</taxon>
        <taxon>Oceanospirillales</taxon>
        <taxon>Endozoicomonadaceae</taxon>
        <taxon>Endozoicomonas</taxon>
    </lineage>
</organism>
<keyword evidence="5" id="KW-1185">Reference proteome</keyword>
<name>A0A081NMN5_9GAMM</name>
<comment type="caution">
    <text evidence="4">The sequence shown here is derived from an EMBL/GenBank/DDBJ whole genome shotgun (WGS) entry which is preliminary data.</text>
</comment>
<sequence>MAEKHFNICDMFELVADAVGEREALVCGDSRITYTQLEERANQMAHYLSAQGVKAGQHVALYMYNCSEYLEGMLACFKIRAVPINVNYRYVNEELSYIFDNADVVACIHHREFIPAINEIKGQFPELKTFVSVDDATDHDLSLIGATEYENAMSDQSNVRDFEERSGQDLFILYTGGTTGMPKGVMWPHEHVFHAAMGGGGFYSGEKGPCQKPEDIIDRMPGFEMASLPLAPLMHGASWWFACITLLAGNKLVMNPERNLNGEVVWGLVEQEAVNSVQIVGDAMAIPLLEALDNNPGRWKLDSVFNVGSGGAVFSYAKQDAFKKHFPNVFITNSFGSSESGSMGMDTGSKKEEASLGNVNRSEFMDVIVEGETPEQARHAKPGETGIFSRSGHIPAGYYNDPVKTAKTFIDVEGKGKTWLLTGDAARLEEDGSITIFGRDSNCINSGGEKIFPEEVEQALKNNPAIIDCLVVETPDERFHAKVTAVVTLKEGHDVSLKSVQEEARKHIAGYKIPRELHVVAQMPRTPSGKPSYKETRDIALSKENQVG</sequence>
<accession>A0A081NMN5</accession>
<dbReference type="InterPro" id="IPR042099">
    <property type="entry name" value="ANL_N_sf"/>
</dbReference>
<dbReference type="OrthoDB" id="6187882at2"/>
<dbReference type="GO" id="GO:0016878">
    <property type="term" value="F:acid-thiol ligase activity"/>
    <property type="evidence" value="ECO:0007669"/>
    <property type="project" value="UniProtKB-ARBA"/>
</dbReference>
<dbReference type="InterPro" id="IPR000873">
    <property type="entry name" value="AMP-dep_synth/lig_dom"/>
</dbReference>